<keyword evidence="2" id="KW-0812">Transmembrane</keyword>
<feature type="transmembrane region" description="Helical" evidence="2">
    <location>
        <begin position="587"/>
        <end position="608"/>
    </location>
</feature>
<reference evidence="3 4" key="1">
    <citation type="journal article" date="2016" name="Mol. Biol. Evol.">
        <title>Comparative Genomics of Early-Diverging Mushroom-Forming Fungi Provides Insights into the Origins of Lignocellulose Decay Capabilities.</title>
        <authorList>
            <person name="Nagy L.G."/>
            <person name="Riley R."/>
            <person name="Tritt A."/>
            <person name="Adam C."/>
            <person name="Daum C."/>
            <person name="Floudas D."/>
            <person name="Sun H."/>
            <person name="Yadav J.S."/>
            <person name="Pangilinan J."/>
            <person name="Larsson K.H."/>
            <person name="Matsuura K."/>
            <person name="Barry K."/>
            <person name="Labutti K."/>
            <person name="Kuo R."/>
            <person name="Ohm R.A."/>
            <person name="Bhattacharya S.S."/>
            <person name="Shirouzu T."/>
            <person name="Yoshinaga Y."/>
            <person name="Martin F.M."/>
            <person name="Grigoriev I.V."/>
            <person name="Hibbett D.S."/>
        </authorList>
    </citation>
    <scope>NUCLEOTIDE SEQUENCE [LARGE SCALE GENOMIC DNA]</scope>
    <source>
        <strain evidence="3 4">L-15889</strain>
    </source>
</reference>
<dbReference type="EMBL" id="KV429039">
    <property type="protein sequence ID" value="KZT72840.1"/>
    <property type="molecule type" value="Genomic_DNA"/>
</dbReference>
<feature type="region of interest" description="Disordered" evidence="1">
    <location>
        <begin position="164"/>
        <end position="201"/>
    </location>
</feature>
<evidence type="ECO:0000256" key="1">
    <source>
        <dbReference type="SAM" id="MobiDB-lite"/>
    </source>
</evidence>
<evidence type="ECO:0000256" key="2">
    <source>
        <dbReference type="SAM" id="Phobius"/>
    </source>
</evidence>
<dbReference type="OrthoDB" id="10261361at2759"/>
<feature type="compositionally biased region" description="Basic and acidic residues" evidence="1">
    <location>
        <begin position="23"/>
        <end position="33"/>
    </location>
</feature>
<feature type="transmembrane region" description="Helical" evidence="2">
    <location>
        <begin position="307"/>
        <end position="325"/>
    </location>
</feature>
<name>A0A165T2N7_9APHY</name>
<dbReference type="STRING" id="1314783.A0A165T2N7"/>
<feature type="transmembrane region" description="Helical" evidence="2">
    <location>
        <begin position="396"/>
        <end position="421"/>
    </location>
</feature>
<organism evidence="3 4">
    <name type="scientific">Daedalea quercina L-15889</name>
    <dbReference type="NCBI Taxonomy" id="1314783"/>
    <lineage>
        <taxon>Eukaryota</taxon>
        <taxon>Fungi</taxon>
        <taxon>Dikarya</taxon>
        <taxon>Basidiomycota</taxon>
        <taxon>Agaricomycotina</taxon>
        <taxon>Agaricomycetes</taxon>
        <taxon>Polyporales</taxon>
        <taxon>Fomitopsis</taxon>
    </lineage>
</organism>
<feature type="transmembrane region" description="Helical" evidence="2">
    <location>
        <begin position="546"/>
        <end position="567"/>
    </location>
</feature>
<evidence type="ECO:0000313" key="4">
    <source>
        <dbReference type="Proteomes" id="UP000076727"/>
    </source>
</evidence>
<sequence>MPVKDLVEFFEPQPTSKRSPSKLQEDQARHSDVPHTLPGSSQDQFADSSEALWAPPKFLAHPLLRRREPSQADDGEDTALLAHAQAAGTRQDDAGSSSNHSQYVHEYSVDVTDGLSIVSGRSYLNPYVPLGTNKLIPEAIQLSNLDGHDKNALFGASTPGLPTKASVSSATAVSHSQRQSLSSTTTAVPRAQSGSHTPIPLTTVFSRKAPPLYLPKLDDHIASLPVPSYVASEQTKKSKAPSPTMFPPMQALADSKKTLADLEHNTTLKPGWRKCDSIFSTLLSLTIGVTGSSALASYYSVQGLFDTFQIFALILSTIVSSSGTFEGRWRNLFLVKIPNILALNFASTITESTVLLIICMVLSGLLLYYFYRMTSQCTTIRIPEGQQPLEYPKHSWLILLVSFWLTVIYLPISTMAMHILVWSDDLWVVPNPYTNSSSNPSTVAPLGPLDQYRAPLDFCWTTTMELNEVNYAPVLIILATACIAGLTIWFPIHLFRTVKRVVPVVDRFTELGALRSNSDMNREYQRLLNRDKNPLNFLYSGFRRGWGAYESAFLLAKLTTLLVTAVIDPGNCLFRSLSSKWVAVARQIVLFFAMLVYFILQGIYAPFVNPVNNASEWTSRLNYVLTSAVALGVALDIPGSSILNGVVLDIIYIVTYGLSFYFTIINMNIARRLVKKLACRIDFSIDMFSPRVDLSQSSPHTRRRIWQEATMTLFLTNPNTKIPKEQRMEFKEARNDEFPPYLTDFKGTPGERMVENLKILREVGSISYYKAVALISGPDAPLFRRLEKDIQNHFIGPDCYWRPPDAPIPKCTHFFGNAWWIPFPPTLVIRYDNGPLRALQDLSQLKEYVAQNSSHHVRRKREIRLALRSLDGLLVMWPYDYVRNVGEETGWCCCRKTYGARTVTHYKTCTLRIKRNGTLPWEGVDFGSGFDVLLTYAKNVVVDGSILGLTDDFDLTQPLARFLALNERLIADNLVPLEMILRSFRHHTRRECQWKEDVLTYRFLTDVYNQPRLPADVVAVVYELERNPHVRDLVSASRPIFEITYERWSGAAAPELATWWYVFWDDLWRRNYDTISALQKHASNFNPHYPSSIAYSPLPRAALEAFLTQRGLLHSKPKWGDFFDAGFLNKMYLRMNDIVFHGSNGANILHLGDDASELDMEEIDMKTLMRPSTLGTGAGTDYDDVSIRARPYYRWEGILDDDLRKAKPKHRPFLAKMAVWFGLSPFWRSGMQSEGLALDVRVENGRYVLLDDAPVSDTDAVYNVRRKAV</sequence>
<feature type="transmembrane region" description="Helical" evidence="2">
    <location>
        <begin position="355"/>
        <end position="371"/>
    </location>
</feature>
<feature type="region of interest" description="Disordered" evidence="1">
    <location>
        <begin position="1"/>
        <end position="48"/>
    </location>
</feature>
<evidence type="ECO:0000313" key="3">
    <source>
        <dbReference type="EMBL" id="KZT72840.1"/>
    </source>
</evidence>
<feature type="transmembrane region" description="Helical" evidence="2">
    <location>
        <begin position="650"/>
        <end position="670"/>
    </location>
</feature>
<proteinExistence type="predicted"/>
<accession>A0A165T2N7</accession>
<feature type="compositionally biased region" description="Polar residues" evidence="1">
    <location>
        <begin position="38"/>
        <end position="47"/>
    </location>
</feature>
<feature type="transmembrane region" description="Helical" evidence="2">
    <location>
        <begin position="278"/>
        <end position="301"/>
    </location>
</feature>
<protein>
    <submittedName>
        <fullName evidence="3">Uncharacterized protein</fullName>
    </submittedName>
</protein>
<feature type="compositionally biased region" description="Polar residues" evidence="1">
    <location>
        <begin position="13"/>
        <end position="22"/>
    </location>
</feature>
<feature type="transmembrane region" description="Helical" evidence="2">
    <location>
        <begin position="620"/>
        <end position="638"/>
    </location>
</feature>
<feature type="compositionally biased region" description="Low complexity" evidence="1">
    <location>
        <begin position="165"/>
        <end position="176"/>
    </location>
</feature>
<keyword evidence="4" id="KW-1185">Reference proteome</keyword>
<gene>
    <name evidence="3" type="ORF">DAEQUDRAFT_704553</name>
</gene>
<feature type="compositionally biased region" description="Polar residues" evidence="1">
    <location>
        <begin position="177"/>
        <end position="196"/>
    </location>
</feature>
<dbReference type="Proteomes" id="UP000076727">
    <property type="component" value="Unassembled WGS sequence"/>
</dbReference>
<feature type="transmembrane region" description="Helical" evidence="2">
    <location>
        <begin position="471"/>
        <end position="490"/>
    </location>
</feature>
<dbReference type="AlphaFoldDB" id="A0A165T2N7"/>
<keyword evidence="2" id="KW-0472">Membrane</keyword>
<keyword evidence="2" id="KW-1133">Transmembrane helix</keyword>